<evidence type="ECO:0000259" key="5">
    <source>
        <dbReference type="Pfam" id="PF00535"/>
    </source>
</evidence>
<dbReference type="PANTHER" id="PTHR43179:SF12">
    <property type="entry name" value="GALACTOFURANOSYLTRANSFERASE GLFT2"/>
    <property type="match status" value="1"/>
</dbReference>
<keyword evidence="3 6" id="KW-0808">Transferase</keyword>
<evidence type="ECO:0000313" key="6">
    <source>
        <dbReference type="EMBL" id="AGK60078.1"/>
    </source>
</evidence>
<organism evidence="6 7">
    <name type="scientific">Archaeoglobus sulfaticallidus PM70-1</name>
    <dbReference type="NCBI Taxonomy" id="387631"/>
    <lineage>
        <taxon>Archaea</taxon>
        <taxon>Methanobacteriati</taxon>
        <taxon>Methanobacteriota</taxon>
        <taxon>Archaeoglobi</taxon>
        <taxon>Archaeoglobales</taxon>
        <taxon>Archaeoglobaceae</taxon>
        <taxon>Archaeoglobus</taxon>
    </lineage>
</organism>
<dbReference type="Pfam" id="PF00535">
    <property type="entry name" value="Glycos_transf_2"/>
    <property type="match status" value="1"/>
</dbReference>
<comment type="similarity">
    <text evidence="1">Belongs to the glycosyltransferase 2 family.</text>
</comment>
<dbReference type="KEGG" id="ast:Asulf_00042"/>
<evidence type="ECO:0000256" key="1">
    <source>
        <dbReference type="ARBA" id="ARBA00006739"/>
    </source>
</evidence>
<name>N0BAQ9_9EURY</name>
<sequence length="308" mass="35777">MSKTNYQYPLVAVVVPVHNNKEDTAEFLESLKSVTYPNYKIIIVDDGSTDGTEEMIKTAYPEVILLKGDGNLWWSRAVNLGIEKALEICADYVLLIDNDCVVDSGFMSALVETALRNPRSIIVSKVLYYDHPNKIWEAGADINWFKGEYVPIGHGEIDKGQYQTERYVKCSTLVGALIDVTIFKEMGLMDYKNFPQFKADIDFTYRAYKRGYSIIYQPKSQVWHKVDSTIRKKLPKTSSFRSTFIYLTKDMRSPMNFNATIKYYLRHCPFYFLPLVLLKYFAVLLLKSWQHNPLYLDRKKIPFLQRKS</sequence>
<dbReference type="GO" id="GO:0016757">
    <property type="term" value="F:glycosyltransferase activity"/>
    <property type="evidence" value="ECO:0007669"/>
    <property type="project" value="UniProtKB-KW"/>
</dbReference>
<keyword evidence="4" id="KW-0812">Transmembrane</keyword>
<dbReference type="HOGENOM" id="CLU_023845_5_0_2"/>
<dbReference type="InterPro" id="IPR001173">
    <property type="entry name" value="Glyco_trans_2-like"/>
</dbReference>
<evidence type="ECO:0000313" key="7">
    <source>
        <dbReference type="Proteomes" id="UP000013307"/>
    </source>
</evidence>
<protein>
    <submittedName>
        <fullName evidence="6">Putative glycosyltransferase</fullName>
    </submittedName>
</protein>
<feature type="transmembrane region" description="Helical" evidence="4">
    <location>
        <begin position="270"/>
        <end position="289"/>
    </location>
</feature>
<evidence type="ECO:0000256" key="4">
    <source>
        <dbReference type="SAM" id="Phobius"/>
    </source>
</evidence>
<keyword evidence="4" id="KW-1133">Transmembrane helix</keyword>
<dbReference type="InterPro" id="IPR029044">
    <property type="entry name" value="Nucleotide-diphossugar_trans"/>
</dbReference>
<dbReference type="RefSeq" id="WP_015589677.1">
    <property type="nucleotide sequence ID" value="NC_021169.1"/>
</dbReference>
<feature type="domain" description="Glycosyltransferase 2-like" evidence="5">
    <location>
        <begin position="13"/>
        <end position="140"/>
    </location>
</feature>
<proteinExistence type="inferred from homology"/>
<evidence type="ECO:0000256" key="2">
    <source>
        <dbReference type="ARBA" id="ARBA00022676"/>
    </source>
</evidence>
<dbReference type="Gene3D" id="3.90.550.10">
    <property type="entry name" value="Spore Coat Polysaccharide Biosynthesis Protein SpsA, Chain A"/>
    <property type="match status" value="1"/>
</dbReference>
<gene>
    <name evidence="6" type="ORF">Asulf_00042</name>
</gene>
<dbReference type="AlphaFoldDB" id="N0BAQ9"/>
<dbReference type="Proteomes" id="UP000013307">
    <property type="component" value="Chromosome"/>
</dbReference>
<accession>N0BAQ9</accession>
<dbReference type="OrthoDB" id="46222at2157"/>
<dbReference type="eggNOG" id="arCOG01383">
    <property type="taxonomic scope" value="Archaea"/>
</dbReference>
<dbReference type="PANTHER" id="PTHR43179">
    <property type="entry name" value="RHAMNOSYLTRANSFERASE WBBL"/>
    <property type="match status" value="1"/>
</dbReference>
<keyword evidence="2" id="KW-0328">Glycosyltransferase</keyword>
<dbReference type="SUPFAM" id="SSF53448">
    <property type="entry name" value="Nucleotide-diphospho-sugar transferases"/>
    <property type="match status" value="1"/>
</dbReference>
<dbReference type="STRING" id="387631.Asulf_00042"/>
<reference evidence="6 7" key="1">
    <citation type="journal article" date="2013" name="Genome Announc.">
        <title>Complete Genome Sequence of the Thermophilic and Facultatively Chemolithoautotrophic Sulfate Reducer Archaeoglobus sulfaticallidus Strain PM70-1T.</title>
        <authorList>
            <person name="Stokke R."/>
            <person name="Hocking W.P."/>
            <person name="Steinsbu B.O."/>
            <person name="Steen I.H."/>
        </authorList>
    </citation>
    <scope>NUCLEOTIDE SEQUENCE [LARGE SCALE GENOMIC DNA]</scope>
    <source>
        <strain evidence="6">PM70-1</strain>
    </source>
</reference>
<dbReference type="GeneID" id="15391688"/>
<keyword evidence="4" id="KW-0472">Membrane</keyword>
<keyword evidence="7" id="KW-1185">Reference proteome</keyword>
<evidence type="ECO:0000256" key="3">
    <source>
        <dbReference type="ARBA" id="ARBA00022679"/>
    </source>
</evidence>
<dbReference type="EMBL" id="CP005290">
    <property type="protein sequence ID" value="AGK60078.1"/>
    <property type="molecule type" value="Genomic_DNA"/>
</dbReference>